<dbReference type="Proteomes" id="UP000270291">
    <property type="component" value="Unassembled WGS sequence"/>
</dbReference>
<organism evidence="1 2">
    <name type="scientific">Hymenobacter perfusus</name>
    <dbReference type="NCBI Taxonomy" id="1236770"/>
    <lineage>
        <taxon>Bacteria</taxon>
        <taxon>Pseudomonadati</taxon>
        <taxon>Bacteroidota</taxon>
        <taxon>Cytophagia</taxon>
        <taxon>Cytophagales</taxon>
        <taxon>Hymenobacteraceae</taxon>
        <taxon>Hymenobacter</taxon>
    </lineage>
</organism>
<evidence type="ECO:0000313" key="1">
    <source>
        <dbReference type="EMBL" id="RSK46655.1"/>
    </source>
</evidence>
<evidence type="ECO:0000313" key="2">
    <source>
        <dbReference type="Proteomes" id="UP000270291"/>
    </source>
</evidence>
<accession>A0A3R9P8S7</accession>
<evidence type="ECO:0008006" key="3">
    <source>
        <dbReference type="Google" id="ProtNLM"/>
    </source>
</evidence>
<protein>
    <recommendedName>
        <fullName evidence="3">STAS/SEC14 domain-containing protein</fullName>
    </recommendedName>
</protein>
<dbReference type="OrthoDB" id="884362at2"/>
<dbReference type="RefSeq" id="WP_125436155.1">
    <property type="nucleotide sequence ID" value="NZ_RWIU01000001.1"/>
</dbReference>
<comment type="caution">
    <text evidence="1">The sequence shown here is derived from an EMBL/GenBank/DDBJ whole genome shotgun (WGS) entry which is preliminary data.</text>
</comment>
<sequence>MPDSNLPDYLHLSYRSDLAVVFLRWTRPATSAEHREGYRTGLVLARREQAGRWLIDLRSRGLADPTDLQWLLEEFRVELKAALPGIPRRLAYLTTPYHADILRPRLAEYDHDPTNSTQLRVFTEEQLAQQWLQHG</sequence>
<dbReference type="AlphaFoldDB" id="A0A3R9P8S7"/>
<gene>
    <name evidence="1" type="ORF">EI293_05745</name>
</gene>
<dbReference type="EMBL" id="RWIU01000001">
    <property type="protein sequence ID" value="RSK46655.1"/>
    <property type="molecule type" value="Genomic_DNA"/>
</dbReference>
<keyword evidence="2" id="KW-1185">Reference proteome</keyword>
<name>A0A3R9P8S7_9BACT</name>
<reference evidence="1 2" key="1">
    <citation type="submission" date="2018-12" db="EMBL/GenBank/DDBJ databases">
        <authorList>
            <person name="Feng G."/>
            <person name="Zhu H."/>
        </authorList>
    </citation>
    <scope>NUCLEOTIDE SEQUENCE [LARGE SCALE GENOMIC DNA]</scope>
    <source>
        <strain evidence="1 2">LMG 26000</strain>
    </source>
</reference>
<proteinExistence type="predicted"/>